<dbReference type="Gene3D" id="3.40.50.10790">
    <property type="entry name" value="S-adenosyl-l-methionine hydroxide adenosyltransferase, N-terminal"/>
    <property type="match status" value="1"/>
</dbReference>
<dbReference type="Gene3D" id="2.40.30.90">
    <property type="entry name" value="Bacterial fluorinating enzyme like"/>
    <property type="match status" value="1"/>
</dbReference>
<dbReference type="InterPro" id="IPR023228">
    <property type="entry name" value="SAM_OH_AdoTrfase_N_sf"/>
</dbReference>
<dbReference type="Pfam" id="PF01887">
    <property type="entry name" value="SAM_HAT_N"/>
    <property type="match status" value="1"/>
</dbReference>
<dbReference type="OrthoDB" id="372224at2157"/>
<dbReference type="PANTHER" id="PTHR35092">
    <property type="entry name" value="CHLORINASE MJ1651"/>
    <property type="match status" value="1"/>
</dbReference>
<dbReference type="PANTHER" id="PTHR35092:SF1">
    <property type="entry name" value="CHLORINASE MJ1651"/>
    <property type="match status" value="1"/>
</dbReference>
<evidence type="ECO:0000259" key="3">
    <source>
        <dbReference type="Pfam" id="PF01887"/>
    </source>
</evidence>
<feature type="domain" description="S-adenosyl-l-methionine hydroxide adenosyltransferase N-terminal" evidence="3">
    <location>
        <begin position="3"/>
        <end position="140"/>
    </location>
</feature>
<sequence length="252" mass="27907">MIITLLTDFGDFYPGVMKGVILKINPKAIVVDISHSVEPQNVFQGAFLLYNAYKFFPNAVHIAVVDPGVGSERKALAFECRNHIFIAPDNGIAYPSAREDGIERIWVINENKTSEVTGVLSSTFHGRDVFAPAGAYASIGLLKEVAEPYEGDIAKLELFDYVVEGNLIRCRIVFIDRFGNAVTNLKAEYVKGRYVVFEGVKIPIVRCYEDVKKGEPLALIGSFGTLELSIREGSFAEEFGVKSNDFVELEQL</sequence>
<protein>
    <submittedName>
        <fullName evidence="5">Uncharacterized protein</fullName>
    </submittedName>
</protein>
<dbReference type="Pfam" id="PF20257">
    <property type="entry name" value="SAM_HAT_C"/>
    <property type="match status" value="1"/>
</dbReference>
<keyword evidence="6" id="KW-1185">Reference proteome</keyword>
<evidence type="ECO:0000259" key="4">
    <source>
        <dbReference type="Pfam" id="PF20257"/>
    </source>
</evidence>
<dbReference type="eggNOG" id="arCOG04309">
    <property type="taxonomic scope" value="Archaea"/>
</dbReference>
<reference evidence="5 6" key="1">
    <citation type="journal article" date="2010" name="Stand. Genomic Sci.">
        <title>Complete genome sequence of Archaeoglobus profundus type strain (AV18).</title>
        <authorList>
            <person name="von Jan M."/>
            <person name="Lapidus A."/>
            <person name="Del Rio T.G."/>
            <person name="Copeland A."/>
            <person name="Tice H."/>
            <person name="Cheng J.F."/>
            <person name="Lucas S."/>
            <person name="Chen F."/>
            <person name="Nolan M."/>
            <person name="Goodwin L."/>
            <person name="Han C."/>
            <person name="Pitluck S."/>
            <person name="Liolios K."/>
            <person name="Ivanova N."/>
            <person name="Mavromatis K."/>
            <person name="Ovchinnikova G."/>
            <person name="Chertkov O."/>
            <person name="Pati A."/>
            <person name="Chen A."/>
            <person name="Palaniappan K."/>
            <person name="Land M."/>
            <person name="Hauser L."/>
            <person name="Chang Y.J."/>
            <person name="Jeffries C.D."/>
            <person name="Saunders E."/>
            <person name="Brettin T."/>
            <person name="Detter J.C."/>
            <person name="Chain P."/>
            <person name="Eichinger K."/>
            <person name="Huber H."/>
            <person name="Spring S."/>
            <person name="Rohde M."/>
            <person name="Goker M."/>
            <person name="Wirth R."/>
            <person name="Woyke T."/>
            <person name="Bristow J."/>
            <person name="Eisen J.A."/>
            <person name="Markowitz V."/>
            <person name="Hugenholtz P."/>
            <person name="Kyrpides N.C."/>
            <person name="Klenk H.P."/>
        </authorList>
    </citation>
    <scope>NUCLEOTIDE SEQUENCE [LARGE SCALE GENOMIC DNA]</scope>
    <source>
        <strain evidence="6">DSM 5631 / JCM 9629 / NBRC 100127 / Av18</strain>
    </source>
</reference>
<organism evidence="5 6">
    <name type="scientific">Archaeoglobus profundus (strain DSM 5631 / JCM 9629 / NBRC 100127 / Av18)</name>
    <dbReference type="NCBI Taxonomy" id="572546"/>
    <lineage>
        <taxon>Archaea</taxon>
        <taxon>Methanobacteriati</taxon>
        <taxon>Methanobacteriota</taxon>
        <taxon>Archaeoglobi</taxon>
        <taxon>Archaeoglobales</taxon>
        <taxon>Archaeoglobaceae</taxon>
        <taxon>Archaeoglobus</taxon>
    </lineage>
</organism>
<dbReference type="GeneID" id="8738972"/>
<dbReference type="STRING" id="572546.Arcpr_0319"/>
<dbReference type="PIRSF" id="PIRSF006779">
    <property type="entry name" value="UCP006779"/>
    <property type="match status" value="1"/>
</dbReference>
<evidence type="ECO:0000313" key="5">
    <source>
        <dbReference type="EMBL" id="ADB57389.1"/>
    </source>
</evidence>
<dbReference type="SUPFAM" id="SSF102522">
    <property type="entry name" value="Bacterial fluorinating enzyme, N-terminal domain"/>
    <property type="match status" value="1"/>
</dbReference>
<comment type="similarity">
    <text evidence="2">Belongs to the SAM hydrolase / SAM-dependent halogenase family.</text>
</comment>
<accession>D2RGG4</accession>
<gene>
    <name evidence="5" type="ordered locus">Arcpr_0319</name>
</gene>
<name>D2RGG4_ARCPA</name>
<evidence type="ECO:0000256" key="1">
    <source>
        <dbReference type="ARBA" id="ARBA00022691"/>
    </source>
</evidence>
<feature type="domain" description="S-adenosyl-l-methionine hydroxide adenosyltransferase C-terminal" evidence="4">
    <location>
        <begin position="171"/>
        <end position="247"/>
    </location>
</feature>
<dbReference type="InterPro" id="IPR046470">
    <property type="entry name" value="SAM_HAT_C"/>
</dbReference>
<dbReference type="EMBL" id="CP001857">
    <property type="protein sequence ID" value="ADB57389.1"/>
    <property type="molecule type" value="Genomic_DNA"/>
</dbReference>
<evidence type="ECO:0000256" key="2">
    <source>
        <dbReference type="ARBA" id="ARBA00024035"/>
    </source>
</evidence>
<keyword evidence="1" id="KW-0949">S-adenosyl-L-methionine</keyword>
<dbReference type="AlphaFoldDB" id="D2RGG4"/>
<dbReference type="Proteomes" id="UP000001901">
    <property type="component" value="Chromosome"/>
</dbReference>
<dbReference type="InterPro" id="IPR046469">
    <property type="entry name" value="SAM_HAT_N"/>
</dbReference>
<evidence type="ECO:0000313" key="6">
    <source>
        <dbReference type="Proteomes" id="UP000001901"/>
    </source>
</evidence>
<dbReference type="PaxDb" id="572546-Arcpr_0319"/>
<dbReference type="InterPro" id="IPR023227">
    <property type="entry name" value="SAM_OH_AdoTrfase_C_sf"/>
</dbReference>
<dbReference type="InterPro" id="IPR002747">
    <property type="entry name" value="SAM_OH_AdoTrfase"/>
</dbReference>
<dbReference type="SUPFAM" id="SSF101852">
    <property type="entry name" value="Bacterial fluorinating enzyme, C-terminal domain"/>
    <property type="match status" value="1"/>
</dbReference>
<dbReference type="RefSeq" id="WP_012939725.1">
    <property type="nucleotide sequence ID" value="NC_013741.1"/>
</dbReference>
<proteinExistence type="inferred from homology"/>
<dbReference type="KEGG" id="apo:Arcpr_0319"/>
<dbReference type="HOGENOM" id="CLU_059734_1_1_2"/>